<keyword evidence="5 11" id="KW-1133">Transmembrane helix</keyword>
<dbReference type="EMBL" id="ML743561">
    <property type="protein sequence ID" value="KAE8140555.1"/>
    <property type="molecule type" value="Genomic_DNA"/>
</dbReference>
<dbReference type="GO" id="GO:0006826">
    <property type="term" value="P:iron ion transport"/>
    <property type="evidence" value="ECO:0007669"/>
    <property type="project" value="TreeGrafter"/>
</dbReference>
<comment type="subcellular location">
    <subcellularLocation>
        <location evidence="1">Membrane</location>
        <topology evidence="1">Multi-pass membrane protein</topology>
    </subcellularLocation>
</comment>
<comment type="similarity">
    <text evidence="2">Belongs to the ferric reductase (FRE) family.</text>
</comment>
<dbReference type="PANTHER" id="PTHR32361">
    <property type="entry name" value="FERRIC/CUPRIC REDUCTASE TRANSMEMBRANE COMPONENT"/>
    <property type="match status" value="1"/>
</dbReference>
<dbReference type="GO" id="GO:0000293">
    <property type="term" value="F:ferric-chelate reductase activity"/>
    <property type="evidence" value="ECO:0007669"/>
    <property type="project" value="TreeGrafter"/>
</dbReference>
<keyword evidence="4 11" id="KW-0812">Transmembrane</keyword>
<evidence type="ECO:0000256" key="9">
    <source>
        <dbReference type="ARBA" id="ARBA00023180"/>
    </source>
</evidence>
<evidence type="ECO:0000256" key="3">
    <source>
        <dbReference type="ARBA" id="ARBA00022448"/>
    </source>
</evidence>
<keyword evidence="3" id="KW-0813">Transport</keyword>
<dbReference type="PANTHER" id="PTHR32361:SF9">
    <property type="entry name" value="FERRIC REDUCTASE TRANSMEMBRANE COMPONENT 3-RELATED"/>
    <property type="match status" value="1"/>
</dbReference>
<keyword evidence="9" id="KW-0325">Glycoprotein</keyword>
<dbReference type="InterPro" id="IPR051410">
    <property type="entry name" value="Ferric/Cupric_Reductase"/>
</dbReference>
<dbReference type="Proteomes" id="UP000325672">
    <property type="component" value="Unassembled WGS sequence"/>
</dbReference>
<evidence type="ECO:0000256" key="11">
    <source>
        <dbReference type="SAM" id="Phobius"/>
    </source>
</evidence>
<feature type="transmembrane region" description="Helical" evidence="11">
    <location>
        <begin position="164"/>
        <end position="183"/>
    </location>
</feature>
<evidence type="ECO:0000256" key="7">
    <source>
        <dbReference type="ARBA" id="ARBA00023065"/>
    </source>
</evidence>
<evidence type="ECO:0000259" key="13">
    <source>
        <dbReference type="PROSITE" id="PS51384"/>
    </source>
</evidence>
<dbReference type="GO" id="GO:0015677">
    <property type="term" value="P:copper ion import"/>
    <property type="evidence" value="ECO:0007669"/>
    <property type="project" value="TreeGrafter"/>
</dbReference>
<feature type="domain" description="FAD-binding FR-type" evidence="13">
    <location>
        <begin position="424"/>
        <end position="606"/>
    </location>
</feature>
<dbReference type="AlphaFoldDB" id="A0A5N6T2M0"/>
<evidence type="ECO:0000313" key="15">
    <source>
        <dbReference type="Proteomes" id="UP000325672"/>
    </source>
</evidence>
<dbReference type="InterPro" id="IPR013130">
    <property type="entry name" value="Fe3_Rdtase_TM_dom"/>
</dbReference>
<keyword evidence="15" id="KW-1185">Reference proteome</keyword>
<proteinExistence type="inferred from homology"/>
<dbReference type="GO" id="GO:0005886">
    <property type="term" value="C:plasma membrane"/>
    <property type="evidence" value="ECO:0007669"/>
    <property type="project" value="TreeGrafter"/>
</dbReference>
<evidence type="ECO:0000256" key="6">
    <source>
        <dbReference type="ARBA" id="ARBA00023002"/>
    </source>
</evidence>
<dbReference type="OrthoDB" id="167398at2759"/>
<evidence type="ECO:0000256" key="1">
    <source>
        <dbReference type="ARBA" id="ARBA00004141"/>
    </source>
</evidence>
<feature type="region of interest" description="Disordered" evidence="10">
    <location>
        <begin position="536"/>
        <end position="555"/>
    </location>
</feature>
<evidence type="ECO:0000256" key="2">
    <source>
        <dbReference type="ARBA" id="ARBA00006278"/>
    </source>
</evidence>
<dbReference type="Gene3D" id="3.40.50.80">
    <property type="entry name" value="Nucleotide-binding domain of ferredoxin-NADP reductase (FNR) module"/>
    <property type="match status" value="1"/>
</dbReference>
<evidence type="ECO:0000256" key="4">
    <source>
        <dbReference type="ARBA" id="ARBA00022692"/>
    </source>
</evidence>
<feature type="transmembrane region" description="Helical" evidence="11">
    <location>
        <begin position="244"/>
        <end position="265"/>
    </location>
</feature>
<dbReference type="GO" id="GO:0006879">
    <property type="term" value="P:intracellular iron ion homeostasis"/>
    <property type="evidence" value="ECO:0007669"/>
    <property type="project" value="TreeGrafter"/>
</dbReference>
<dbReference type="InterPro" id="IPR013121">
    <property type="entry name" value="Fe_red_NAD-bd_6"/>
</dbReference>
<feature type="transmembrane region" description="Helical" evidence="11">
    <location>
        <begin position="325"/>
        <end position="346"/>
    </location>
</feature>
<keyword evidence="7" id="KW-0406">Ion transport</keyword>
<reference evidence="14 15" key="1">
    <citation type="submission" date="2019-04" db="EMBL/GenBank/DDBJ databases">
        <title>Friends and foes A comparative genomics study of 23 Aspergillus species from section Flavi.</title>
        <authorList>
            <consortium name="DOE Joint Genome Institute"/>
            <person name="Kjaerbolling I."/>
            <person name="Vesth T."/>
            <person name="Frisvad J.C."/>
            <person name="Nybo J.L."/>
            <person name="Theobald S."/>
            <person name="Kildgaard S."/>
            <person name="Isbrandt T."/>
            <person name="Kuo A."/>
            <person name="Sato A."/>
            <person name="Lyhne E.K."/>
            <person name="Kogle M.E."/>
            <person name="Wiebenga A."/>
            <person name="Kun R.S."/>
            <person name="Lubbers R.J."/>
            <person name="Makela M.R."/>
            <person name="Barry K."/>
            <person name="Chovatia M."/>
            <person name="Clum A."/>
            <person name="Daum C."/>
            <person name="Haridas S."/>
            <person name="He G."/>
            <person name="LaButti K."/>
            <person name="Lipzen A."/>
            <person name="Mondo S."/>
            <person name="Riley R."/>
            <person name="Salamov A."/>
            <person name="Simmons B.A."/>
            <person name="Magnuson J.K."/>
            <person name="Henrissat B."/>
            <person name="Mortensen U.H."/>
            <person name="Larsen T.O."/>
            <person name="Devries R.P."/>
            <person name="Grigoriev I.V."/>
            <person name="Machida M."/>
            <person name="Baker S.E."/>
            <person name="Andersen M.R."/>
        </authorList>
    </citation>
    <scope>NUCLEOTIDE SEQUENCE [LARGE SCALE GENOMIC DNA]</scope>
    <source>
        <strain evidence="14 15">CBS 117625</strain>
    </source>
</reference>
<protein>
    <submittedName>
        <fullName evidence="14">Ferric reductase like transmembrane component-domain-containing protein</fullName>
    </submittedName>
</protein>
<keyword evidence="12" id="KW-0732">Signal</keyword>
<dbReference type="CDD" id="cd06186">
    <property type="entry name" value="NOX_Duox_like_FAD_NADP"/>
    <property type="match status" value="1"/>
</dbReference>
<dbReference type="RefSeq" id="XP_031916618.1">
    <property type="nucleotide sequence ID" value="XM_032053821.1"/>
</dbReference>
<dbReference type="InterPro" id="IPR017927">
    <property type="entry name" value="FAD-bd_FR_type"/>
</dbReference>
<accession>A0A5N6T2M0</accession>
<dbReference type="SUPFAM" id="SSF52343">
    <property type="entry name" value="Ferredoxin reductase-like, C-terminal NADP-linked domain"/>
    <property type="match status" value="1"/>
</dbReference>
<sequence>MLLQAWLLLVLYASFTYSKVIPVSPVNERCVTAVYTACGYFPFATPPEVARGFWGSRCQNPWTVTSIYAAADVYCDSSERTAGFAQLQSSCLQFGHVDLIPRDALAANLTKDAINRMRIVDYEEIPRSEPVNYPVLLSASFYQRTFRTIDTWEFEVWTHSAYGLAGYIFWAVILSVGVLHRLVQHILLSKRIRANATRTPLSRVLCTPFATIYHWLQTYIITASPVPSGGRYLLWWTFPTRVEAIIVVLFWILSSVLSSVSYRLFPDNIYWPRISAQLLRYIADRTGILSFANIPLIWLFAGRNNVFIWATGWSFATFNLFHRHIAWIATIQAVVHTLLYLVLIIQNGNAWKKFHKPYLIWGTMGMVVMILLSPFAIEWFRRRTYETFLILHILFSVATLVGCFYHTIIFEDHEYWIWLWPAVGLWAADRLLRVIRLVYYNLHVRTNVGKSIQYTRSSATYDEASDVIRLEVIPGSSRLQPTPGQYYYLYQPFRLTGWENHPFTLGSWSYETGLPTSETQLSSLAKDDNTVDVTKVPLLSDSSSGSRTPPEDVPSVNEPQRLRLVFWIRPFDGWTRHLRQQCVQSHGRTLDTTILLEGPYGEQFPLWKYESILLIAGGTGIAAAVPYIQDHLARCSSTDEAENPTRVQNIHLVWTSRQEAFIREVAARELSSALAQDDFRASFYVTSATAVEDSDECSTLREELSGKAIEVGHGRPDLQALVLNHAHEAQLSDCSAAVLMCGPPAMADEVRTAVYRTMRQGYQGVRYIEESFSW</sequence>
<feature type="transmembrane region" description="Helical" evidence="11">
    <location>
        <begin position="204"/>
        <end position="224"/>
    </location>
</feature>
<evidence type="ECO:0000313" key="14">
    <source>
        <dbReference type="EMBL" id="KAE8140555.1"/>
    </source>
</evidence>
<name>A0A5N6T2M0_ASPPS</name>
<feature type="transmembrane region" description="Helical" evidence="11">
    <location>
        <begin position="358"/>
        <end position="377"/>
    </location>
</feature>
<dbReference type="SFLD" id="SFLDG01168">
    <property type="entry name" value="Ferric_reductase_subgroup_(FRE"/>
    <property type="match status" value="1"/>
</dbReference>
<evidence type="ECO:0000256" key="5">
    <source>
        <dbReference type="ARBA" id="ARBA00022989"/>
    </source>
</evidence>
<gene>
    <name evidence="14" type="ORF">BDV38DRAFT_239876</name>
</gene>
<keyword evidence="8 11" id="KW-0472">Membrane</keyword>
<evidence type="ECO:0000256" key="10">
    <source>
        <dbReference type="SAM" id="MobiDB-lite"/>
    </source>
</evidence>
<dbReference type="InterPro" id="IPR039261">
    <property type="entry name" value="FNR_nucleotide-bd"/>
</dbReference>
<feature type="transmembrane region" description="Helical" evidence="11">
    <location>
        <begin position="415"/>
        <end position="432"/>
    </location>
</feature>
<feature type="chain" id="PRO_5024903465" evidence="12">
    <location>
        <begin position="19"/>
        <end position="774"/>
    </location>
</feature>
<dbReference type="Pfam" id="PF01794">
    <property type="entry name" value="Ferric_reduct"/>
    <property type="match status" value="1"/>
</dbReference>
<evidence type="ECO:0000256" key="12">
    <source>
        <dbReference type="SAM" id="SignalP"/>
    </source>
</evidence>
<dbReference type="SFLD" id="SFLDS00052">
    <property type="entry name" value="Ferric_Reductase_Domain"/>
    <property type="match status" value="1"/>
</dbReference>
<dbReference type="Pfam" id="PF08030">
    <property type="entry name" value="NAD_binding_6"/>
    <property type="match status" value="1"/>
</dbReference>
<feature type="signal peptide" evidence="12">
    <location>
        <begin position="1"/>
        <end position="18"/>
    </location>
</feature>
<evidence type="ECO:0000256" key="8">
    <source>
        <dbReference type="ARBA" id="ARBA00023136"/>
    </source>
</evidence>
<dbReference type="GeneID" id="43638031"/>
<organism evidence="14 15">
    <name type="scientific">Aspergillus pseudotamarii</name>
    <dbReference type="NCBI Taxonomy" id="132259"/>
    <lineage>
        <taxon>Eukaryota</taxon>
        <taxon>Fungi</taxon>
        <taxon>Dikarya</taxon>
        <taxon>Ascomycota</taxon>
        <taxon>Pezizomycotina</taxon>
        <taxon>Eurotiomycetes</taxon>
        <taxon>Eurotiomycetidae</taxon>
        <taxon>Eurotiales</taxon>
        <taxon>Aspergillaceae</taxon>
        <taxon>Aspergillus</taxon>
        <taxon>Aspergillus subgen. Circumdati</taxon>
    </lineage>
</organism>
<keyword evidence="6" id="KW-0560">Oxidoreductase</keyword>
<dbReference type="PROSITE" id="PS51384">
    <property type="entry name" value="FAD_FR"/>
    <property type="match status" value="1"/>
</dbReference>
<feature type="transmembrane region" description="Helical" evidence="11">
    <location>
        <begin position="389"/>
        <end position="409"/>
    </location>
</feature>